<evidence type="ECO:0000313" key="10">
    <source>
        <dbReference type="EMBL" id="OQM74079.1"/>
    </source>
</evidence>
<dbReference type="InterPro" id="IPR054542">
    <property type="entry name" value="Cys_met_metab_PP"/>
</dbReference>
<evidence type="ECO:0000313" key="11">
    <source>
        <dbReference type="Proteomes" id="UP000191905"/>
    </source>
</evidence>
<evidence type="ECO:0000256" key="7">
    <source>
        <dbReference type="ARBA" id="ARBA00047625"/>
    </source>
</evidence>
<evidence type="ECO:0000256" key="6">
    <source>
        <dbReference type="ARBA" id="ARBA00047517"/>
    </source>
</evidence>
<dbReference type="FunFam" id="3.40.640.10:FF:000046">
    <property type="entry name" value="Cystathionine gamma-lyase"/>
    <property type="match status" value="1"/>
</dbReference>
<protein>
    <submittedName>
        <fullName evidence="10">Cystathionine beta-lyase</fullName>
    </submittedName>
</protein>
<dbReference type="EMBL" id="MDET01000041">
    <property type="protein sequence ID" value="OQM74079.1"/>
    <property type="molecule type" value="Genomic_DNA"/>
</dbReference>
<evidence type="ECO:0000256" key="2">
    <source>
        <dbReference type="ARBA" id="ARBA00009077"/>
    </source>
</evidence>
<evidence type="ECO:0000256" key="5">
    <source>
        <dbReference type="ARBA" id="ARBA00046315"/>
    </source>
</evidence>
<keyword evidence="4 10" id="KW-0456">Lyase</keyword>
<organism evidence="10 11">
    <name type="scientific">Manganibacter manganicus</name>
    <dbReference type="NCBI Taxonomy" id="1873176"/>
    <lineage>
        <taxon>Bacteria</taxon>
        <taxon>Pseudomonadati</taxon>
        <taxon>Pseudomonadota</taxon>
        <taxon>Alphaproteobacteria</taxon>
        <taxon>Hyphomicrobiales</taxon>
        <taxon>Phyllobacteriaceae</taxon>
        <taxon>Manganibacter</taxon>
    </lineage>
</organism>
<dbReference type="GO" id="GO:0030170">
    <property type="term" value="F:pyridoxal phosphate binding"/>
    <property type="evidence" value="ECO:0007669"/>
    <property type="project" value="InterPro"/>
</dbReference>
<keyword evidence="11" id="KW-1185">Reference proteome</keyword>
<dbReference type="InterPro" id="IPR015424">
    <property type="entry name" value="PyrdxlP-dep_Trfase"/>
</dbReference>
<reference evidence="10 11" key="1">
    <citation type="journal article" date="2016" name="Int. J. Syst. Evol. Microbiol.">
        <title>Pseudaminobacter manganicus sp. nov., isolated from sludge of a manganese mine.</title>
        <authorList>
            <person name="Li J."/>
            <person name="Huang J."/>
            <person name="Liao S."/>
            <person name="Wang G."/>
        </authorList>
    </citation>
    <scope>NUCLEOTIDE SEQUENCE [LARGE SCALE GENOMIC DNA]</scope>
    <source>
        <strain evidence="10 11">JH-7</strain>
    </source>
</reference>
<dbReference type="NCBIfam" id="TIGR01324">
    <property type="entry name" value="cysta_beta_ly_B"/>
    <property type="match status" value="1"/>
</dbReference>
<comment type="caution">
    <text evidence="10">The sequence shown here is derived from an EMBL/GenBank/DDBJ whole genome shotgun (WGS) entry which is preliminary data.</text>
</comment>
<comment type="catalytic activity">
    <reaction evidence="6">
        <text>L,L-cystathionine + H2O = L-homocysteine + pyruvate + NH4(+)</text>
        <dbReference type="Rhea" id="RHEA:13965"/>
        <dbReference type="ChEBI" id="CHEBI:15361"/>
        <dbReference type="ChEBI" id="CHEBI:15377"/>
        <dbReference type="ChEBI" id="CHEBI:28938"/>
        <dbReference type="ChEBI" id="CHEBI:58161"/>
        <dbReference type="ChEBI" id="CHEBI:58199"/>
    </reaction>
</comment>
<comment type="catalytic activity">
    <reaction evidence="7">
        <text>an S-substituted L-cysteine + H2O = a thiol + pyruvate + NH4(+)</text>
        <dbReference type="Rhea" id="RHEA:18121"/>
        <dbReference type="ChEBI" id="CHEBI:15361"/>
        <dbReference type="ChEBI" id="CHEBI:15377"/>
        <dbReference type="ChEBI" id="CHEBI:28938"/>
        <dbReference type="ChEBI" id="CHEBI:29256"/>
        <dbReference type="ChEBI" id="CHEBI:58717"/>
        <dbReference type="EC" id="4.4.1.13"/>
    </reaction>
</comment>
<dbReference type="InterPro" id="IPR000277">
    <property type="entry name" value="Cys/Met-Metab_PyrdxlP-dep_enz"/>
</dbReference>
<gene>
    <name evidence="10" type="ORF">BFN67_22815</name>
</gene>
<dbReference type="InterPro" id="IPR015422">
    <property type="entry name" value="PyrdxlP-dep_Trfase_small"/>
</dbReference>
<dbReference type="Gene3D" id="3.40.640.10">
    <property type="entry name" value="Type I PLP-dependent aspartate aminotransferase-like (Major domain)"/>
    <property type="match status" value="1"/>
</dbReference>
<evidence type="ECO:0000256" key="8">
    <source>
        <dbReference type="PIRSR" id="PIRSR001434-2"/>
    </source>
</evidence>
<dbReference type="Gene3D" id="3.90.1150.10">
    <property type="entry name" value="Aspartate Aminotransferase, domain 1"/>
    <property type="match status" value="1"/>
</dbReference>
<keyword evidence="3 8" id="KW-0663">Pyridoxal phosphate</keyword>
<dbReference type="PANTHER" id="PTHR43500:SF1">
    <property type="entry name" value="CYSTATHIONINE BETA-LYASE-RELATED"/>
    <property type="match status" value="1"/>
</dbReference>
<dbReference type="SUPFAM" id="SSF53383">
    <property type="entry name" value="PLP-dependent transferases"/>
    <property type="match status" value="1"/>
</dbReference>
<dbReference type="InterPro" id="IPR015421">
    <property type="entry name" value="PyrdxlP-dep_Trfase_major"/>
</dbReference>
<dbReference type="GO" id="GO:0047804">
    <property type="term" value="F:cysteine-S-conjugate beta-lyase activity"/>
    <property type="evidence" value="ECO:0007669"/>
    <property type="project" value="UniProtKB-EC"/>
</dbReference>
<evidence type="ECO:0000256" key="3">
    <source>
        <dbReference type="ARBA" id="ARBA00022898"/>
    </source>
</evidence>
<dbReference type="PANTHER" id="PTHR43500">
    <property type="entry name" value="CYSTATHIONINE BETA-LYASE-RELATED"/>
    <property type="match status" value="1"/>
</dbReference>
<dbReference type="Proteomes" id="UP000191905">
    <property type="component" value="Unassembled WGS sequence"/>
</dbReference>
<dbReference type="PIRSF" id="PIRSF001434">
    <property type="entry name" value="CGS"/>
    <property type="match status" value="1"/>
</dbReference>
<evidence type="ECO:0000256" key="1">
    <source>
        <dbReference type="ARBA" id="ARBA00001933"/>
    </source>
</evidence>
<dbReference type="GO" id="GO:0019450">
    <property type="term" value="P:L-cysteine catabolic process to pyruvate"/>
    <property type="evidence" value="ECO:0007669"/>
    <property type="project" value="TreeGrafter"/>
</dbReference>
<evidence type="ECO:0000256" key="9">
    <source>
        <dbReference type="RuleBase" id="RU362118"/>
    </source>
</evidence>
<dbReference type="AlphaFoldDB" id="A0A1V8RM86"/>
<sequence>MKTMREKTLLVQSGRPAGGIPHSVNPPVVRASTVLFPTVEAMQETRRRRETGEQVFSYGVRGTPTTHALEDAVTALEQGERTLIYPSGLAALSAVLLSHARPSDHIAVIDTVYPPVRQLCSSYLVPRGVEVSYFAPSPEGLMAVLRPHTSLILAETPGSGTFEVVDIPALAAIAQKNGSRLAVDNTWAAGFFLKPLTQGADISIQAATKYICGHSDTMLGTVTVRGDAFTPLFETTTMLGLCASPTDCYDALKGLRTLEVRLRRHEQSALQVAGWLARHADVSEVYHPALADSPGHSIWRRDFTGSSGLFAFALSLQLVEHSAAFVNALAHFGIGASWGGFESLALPVKPGSIRAAAPWAGPGTIIRLHIGLEDTQDLIEDLDQAFSHIGALA</sequence>
<evidence type="ECO:0000256" key="4">
    <source>
        <dbReference type="ARBA" id="ARBA00023239"/>
    </source>
</evidence>
<dbReference type="GO" id="GO:0019346">
    <property type="term" value="P:transsulfuration"/>
    <property type="evidence" value="ECO:0007669"/>
    <property type="project" value="InterPro"/>
</dbReference>
<dbReference type="STRING" id="1873176.BFN67_22815"/>
<dbReference type="InterPro" id="IPR006233">
    <property type="entry name" value="Cys_b_lyase_bac"/>
</dbReference>
<feature type="modified residue" description="N6-(pyridoxal phosphate)lysine" evidence="8">
    <location>
        <position position="209"/>
    </location>
</feature>
<dbReference type="Pfam" id="PF01053">
    <property type="entry name" value="Cys_Met_Meta_PP"/>
    <property type="match status" value="1"/>
</dbReference>
<comment type="pathway">
    <text evidence="5">Amino-acid biosynthesis; L-methionine biosynthesis via de novo pathway; L-homocysteine from L-cystathionine: step 1/1.</text>
</comment>
<dbReference type="PROSITE" id="PS00868">
    <property type="entry name" value="CYS_MET_METAB_PP"/>
    <property type="match status" value="1"/>
</dbReference>
<comment type="similarity">
    <text evidence="2 9">Belongs to the trans-sulfuration enzymes family.</text>
</comment>
<comment type="cofactor">
    <cofactor evidence="1 9">
        <name>pyridoxal 5'-phosphate</name>
        <dbReference type="ChEBI" id="CHEBI:597326"/>
    </cofactor>
</comment>
<proteinExistence type="inferred from homology"/>
<accession>A0A1V8RM86</accession>
<name>A0A1V8RM86_9HYPH</name>